<feature type="domain" description="Phosphatidylinositol N-acetylglucosaminyltransferase subunit H conserved" evidence="2">
    <location>
        <begin position="683"/>
        <end position="755"/>
    </location>
</feature>
<keyword evidence="4" id="KW-1185">Reference proteome</keyword>
<dbReference type="InterPro" id="IPR019328">
    <property type="entry name" value="PIGH-H_dom"/>
</dbReference>
<accession>W3VPW0</accession>
<dbReference type="Pfam" id="PF00326">
    <property type="entry name" value="Peptidase_S9"/>
    <property type="match status" value="2"/>
</dbReference>
<comment type="caution">
    <text evidence="3">The sequence shown here is derived from an EMBL/GenBank/DDBJ whole genome shotgun (WGS) entry which is preliminary data.</text>
</comment>
<evidence type="ECO:0000313" key="4">
    <source>
        <dbReference type="Proteomes" id="UP000019462"/>
    </source>
</evidence>
<protein>
    <submittedName>
        <fullName evidence="3">Peptidase prolyl oligopeptidase</fullName>
    </submittedName>
</protein>
<dbReference type="Gene3D" id="3.40.50.1820">
    <property type="entry name" value="alpha/beta hydrolase"/>
    <property type="match status" value="2"/>
</dbReference>
<dbReference type="Proteomes" id="UP000019462">
    <property type="component" value="Unassembled WGS sequence"/>
</dbReference>
<sequence>MASSKSSKTVAKYGFWESPITTDLLLQKATGLQEVLVPANAEGGQDVAWVELRMSEAGRYALMHTSTLSSDDAVEVSAGKYNARSGVHEYGGGAAASLADGSFIFSDYNHKSFDVLRAAHGHDPKVVTPENPAIRYADFGAHPSNADLCLAIEEDHTDDTPSTVVNSIVMLDMSSTPAKVHTLLRGKKADEETERDGPQRRDFYTFARFSPNGKYVCWVSWNHPSMPWWDTQLWVARLDLTDPAAPRLVSPTQIKVPAAAGAGAKQQVLQNPVWGIPANPADDAARLFFTCDATGFLNLYSTTVSSQSEAALVVAAPESVLPEPVPHDFSAPCWTSNNSDYVALSPDMLVVTYTEGAKDRLGLINLRRPRLIPLTTPYVSCSQLRRLTATSFVLLATQPDEPTALVRIDLRGLAAGGYVVQPANITVMKRSSTLVADGAVDRAYLSAAREIEFPTTLPDGKPATAHALVFEPKNRDYVAPEGTLPPCVFTIHGGPSSSAGMGFNLATQFWTSRGFMVCAVNYGGSTGYGREYLERLTGEWGVTDVVDCVAAAKFLGSSASVGDKSFAQLSRSQQDEVRRLIQGETEQAEALTVEEGASGCKVTLRNTRPAWGWGDVVLGGASVGLAVVAATYLPAWLQRWSHCIPSVLRAGTVAGRRVLTAGVATMAVLPYVASKAGRVCAETVAVIPGLGVQLSTQRALSLFGRKVLCRTSSRLVPQDTVMDVYVAEGMRYFSVVDYLALVTRVGKGARIESLFSGIQPRLGVVQRIYRALQRHLPTTCTGKAKQSSMADPASMLISGAKQSSMADPASMLISGGSAGGYTVLAALCLHPTVFAGGVSRYGVSSLTLLAQESHKFESQYPFQLIGGTPEQVPDVYHDRSPLFMAHKIKAPILILQGTEDKVVPKSQADQLVERLKAAGRKQGSDWKYVLYEGEGHGFRDAKNIKDATQQELNWWQNNCL</sequence>
<feature type="domain" description="Peptidase S9 prolyl oligopeptidase catalytic" evidence="1">
    <location>
        <begin position="781"/>
        <end position="958"/>
    </location>
</feature>
<dbReference type="InterPro" id="IPR029058">
    <property type="entry name" value="AB_hydrolase_fold"/>
</dbReference>
<dbReference type="OrthoDB" id="43744at2759"/>
<dbReference type="SUPFAM" id="SSF53474">
    <property type="entry name" value="alpha/beta-Hydrolases"/>
    <property type="match status" value="2"/>
</dbReference>
<name>W3VPW0_MOEAP</name>
<proteinExistence type="predicted"/>
<dbReference type="HOGENOM" id="CLU_012236_1_0_1"/>
<dbReference type="PANTHER" id="PTHR43056">
    <property type="entry name" value="PEPTIDASE S9 PROLYL OLIGOPEPTIDASE"/>
    <property type="match status" value="1"/>
</dbReference>
<organism evidence="3 4">
    <name type="scientific">Moesziomyces aphidis</name>
    <name type="common">Pseudozyma aphidis</name>
    <dbReference type="NCBI Taxonomy" id="84754"/>
    <lineage>
        <taxon>Eukaryota</taxon>
        <taxon>Fungi</taxon>
        <taxon>Dikarya</taxon>
        <taxon>Basidiomycota</taxon>
        <taxon>Ustilaginomycotina</taxon>
        <taxon>Ustilaginomycetes</taxon>
        <taxon>Ustilaginales</taxon>
        <taxon>Ustilaginaceae</taxon>
        <taxon>Moesziomyces</taxon>
    </lineage>
</organism>
<dbReference type="GO" id="GO:0006508">
    <property type="term" value="P:proteolysis"/>
    <property type="evidence" value="ECO:0007669"/>
    <property type="project" value="InterPro"/>
</dbReference>
<dbReference type="SUPFAM" id="SSF69322">
    <property type="entry name" value="Tricorn protease domain 2"/>
    <property type="match status" value="1"/>
</dbReference>
<evidence type="ECO:0000313" key="3">
    <source>
        <dbReference type="EMBL" id="ETS62792.1"/>
    </source>
</evidence>
<feature type="domain" description="Peptidase S9 prolyl oligopeptidase catalytic" evidence="1">
    <location>
        <begin position="503"/>
        <end position="558"/>
    </location>
</feature>
<dbReference type="Pfam" id="PF10181">
    <property type="entry name" value="PIG-H"/>
    <property type="match status" value="1"/>
</dbReference>
<gene>
    <name evidence="3" type="ORF">PaG_02539</name>
</gene>
<reference evidence="3 4" key="1">
    <citation type="journal article" date="2014" name="Genome Announc.">
        <title>Genome sequence of the basidiomycetous fungus Pseudozyma aphidis DSM70725, an efficient producer of biosurfactant mannosylerythritol lipids.</title>
        <authorList>
            <person name="Lorenz S."/>
            <person name="Guenther M."/>
            <person name="Grumaz C."/>
            <person name="Rupp S."/>
            <person name="Zibek S."/>
            <person name="Sohn K."/>
        </authorList>
    </citation>
    <scope>NUCLEOTIDE SEQUENCE [LARGE SCALE GENOMIC DNA]</scope>
    <source>
        <strain evidence="4">ATCC 32657 / CBS 517.83 / DSM 70725 / JCM 10318 / NBRC 10182 / NRRL Y-7954 / St-0401</strain>
    </source>
</reference>
<dbReference type="PANTHER" id="PTHR43056:SF5">
    <property type="entry name" value="PEPTIDASE S9 PROLYL OLIGOPEPTIDASE CATALYTIC DOMAIN-CONTAINING PROTEIN"/>
    <property type="match status" value="1"/>
</dbReference>
<dbReference type="AlphaFoldDB" id="W3VPW0"/>
<dbReference type="InterPro" id="IPR001375">
    <property type="entry name" value="Peptidase_S9_cat"/>
</dbReference>
<evidence type="ECO:0000259" key="2">
    <source>
        <dbReference type="Pfam" id="PF10181"/>
    </source>
</evidence>
<dbReference type="InterPro" id="IPR050585">
    <property type="entry name" value="Xaa-Pro_dipeptidyl-ppase/CocE"/>
</dbReference>
<dbReference type="EMBL" id="AWNI01000009">
    <property type="protein sequence ID" value="ETS62792.1"/>
    <property type="molecule type" value="Genomic_DNA"/>
</dbReference>
<dbReference type="GO" id="GO:0008236">
    <property type="term" value="F:serine-type peptidase activity"/>
    <property type="evidence" value="ECO:0007669"/>
    <property type="project" value="InterPro"/>
</dbReference>
<evidence type="ECO:0000259" key="1">
    <source>
        <dbReference type="Pfam" id="PF00326"/>
    </source>
</evidence>